<feature type="non-terminal residue" evidence="2">
    <location>
        <position position="1"/>
    </location>
</feature>
<dbReference type="Gene3D" id="1.20.1280.50">
    <property type="match status" value="1"/>
</dbReference>
<feature type="non-terminal residue" evidence="2">
    <location>
        <position position="76"/>
    </location>
</feature>
<dbReference type="OrthoDB" id="2269034at2759"/>
<dbReference type="InterPro" id="IPR001810">
    <property type="entry name" value="F-box_dom"/>
</dbReference>
<keyword evidence="3" id="KW-1185">Reference proteome</keyword>
<evidence type="ECO:0000313" key="2">
    <source>
        <dbReference type="EMBL" id="TEB18391.1"/>
    </source>
</evidence>
<proteinExistence type="predicted"/>
<dbReference type="Pfam" id="PF12937">
    <property type="entry name" value="F-box-like"/>
    <property type="match status" value="1"/>
</dbReference>
<reference evidence="2 3" key="1">
    <citation type="journal article" date="2019" name="Nat. Ecol. Evol.">
        <title>Megaphylogeny resolves global patterns of mushroom evolution.</title>
        <authorList>
            <person name="Varga T."/>
            <person name="Krizsan K."/>
            <person name="Foldi C."/>
            <person name="Dima B."/>
            <person name="Sanchez-Garcia M."/>
            <person name="Sanchez-Ramirez S."/>
            <person name="Szollosi G.J."/>
            <person name="Szarkandi J.G."/>
            <person name="Papp V."/>
            <person name="Albert L."/>
            <person name="Andreopoulos W."/>
            <person name="Angelini C."/>
            <person name="Antonin V."/>
            <person name="Barry K.W."/>
            <person name="Bougher N.L."/>
            <person name="Buchanan P."/>
            <person name="Buyck B."/>
            <person name="Bense V."/>
            <person name="Catcheside P."/>
            <person name="Chovatia M."/>
            <person name="Cooper J."/>
            <person name="Damon W."/>
            <person name="Desjardin D."/>
            <person name="Finy P."/>
            <person name="Geml J."/>
            <person name="Haridas S."/>
            <person name="Hughes K."/>
            <person name="Justo A."/>
            <person name="Karasinski D."/>
            <person name="Kautmanova I."/>
            <person name="Kiss B."/>
            <person name="Kocsube S."/>
            <person name="Kotiranta H."/>
            <person name="LaButti K.M."/>
            <person name="Lechner B.E."/>
            <person name="Liimatainen K."/>
            <person name="Lipzen A."/>
            <person name="Lukacs Z."/>
            <person name="Mihaltcheva S."/>
            <person name="Morgado L.N."/>
            <person name="Niskanen T."/>
            <person name="Noordeloos M.E."/>
            <person name="Ohm R.A."/>
            <person name="Ortiz-Santana B."/>
            <person name="Ovrebo C."/>
            <person name="Racz N."/>
            <person name="Riley R."/>
            <person name="Savchenko A."/>
            <person name="Shiryaev A."/>
            <person name="Soop K."/>
            <person name="Spirin V."/>
            <person name="Szebenyi C."/>
            <person name="Tomsovsky M."/>
            <person name="Tulloss R.E."/>
            <person name="Uehling J."/>
            <person name="Grigoriev I.V."/>
            <person name="Vagvolgyi C."/>
            <person name="Papp T."/>
            <person name="Martin F.M."/>
            <person name="Miettinen O."/>
            <person name="Hibbett D.S."/>
            <person name="Nagy L.G."/>
        </authorList>
    </citation>
    <scope>NUCLEOTIDE SEQUENCE [LARGE SCALE GENOMIC DNA]</scope>
    <source>
        <strain evidence="2 3">FP101781</strain>
    </source>
</reference>
<sequence length="76" mass="8771">IEDLERTDPSIESSSVLPRPFFSPFQRLPLEILGEIFLMVLPTSKTRPSSYQKALTKLPLVCRSWHDAAFLTPRLW</sequence>
<dbReference type="SUPFAM" id="SSF81383">
    <property type="entry name" value="F-box domain"/>
    <property type="match status" value="1"/>
</dbReference>
<dbReference type="AlphaFoldDB" id="A0A4Y7SAG6"/>
<evidence type="ECO:0000259" key="1">
    <source>
        <dbReference type="Pfam" id="PF12937"/>
    </source>
</evidence>
<accession>A0A4Y7SAG6</accession>
<dbReference type="Proteomes" id="UP000298030">
    <property type="component" value="Unassembled WGS sequence"/>
</dbReference>
<feature type="domain" description="F-box" evidence="1">
    <location>
        <begin position="25"/>
        <end position="76"/>
    </location>
</feature>
<protein>
    <recommendedName>
        <fullName evidence="1">F-box domain-containing protein</fullName>
    </recommendedName>
</protein>
<dbReference type="EMBL" id="QPFP01000260">
    <property type="protein sequence ID" value="TEB18391.1"/>
    <property type="molecule type" value="Genomic_DNA"/>
</dbReference>
<dbReference type="InterPro" id="IPR036047">
    <property type="entry name" value="F-box-like_dom_sf"/>
</dbReference>
<organism evidence="2 3">
    <name type="scientific">Coprinellus micaceus</name>
    <name type="common">Glistening ink-cap mushroom</name>
    <name type="synonym">Coprinus micaceus</name>
    <dbReference type="NCBI Taxonomy" id="71717"/>
    <lineage>
        <taxon>Eukaryota</taxon>
        <taxon>Fungi</taxon>
        <taxon>Dikarya</taxon>
        <taxon>Basidiomycota</taxon>
        <taxon>Agaricomycotina</taxon>
        <taxon>Agaricomycetes</taxon>
        <taxon>Agaricomycetidae</taxon>
        <taxon>Agaricales</taxon>
        <taxon>Agaricineae</taxon>
        <taxon>Psathyrellaceae</taxon>
        <taxon>Coprinellus</taxon>
    </lineage>
</organism>
<name>A0A4Y7SAG6_COPMI</name>
<comment type="caution">
    <text evidence="2">The sequence shown here is derived from an EMBL/GenBank/DDBJ whole genome shotgun (WGS) entry which is preliminary data.</text>
</comment>
<evidence type="ECO:0000313" key="3">
    <source>
        <dbReference type="Proteomes" id="UP000298030"/>
    </source>
</evidence>
<gene>
    <name evidence="2" type="ORF">FA13DRAFT_1603436</name>
</gene>